<organism evidence="2 3">
    <name type="scientific">Chara braunii</name>
    <name type="common">Braun's stonewort</name>
    <dbReference type="NCBI Taxonomy" id="69332"/>
    <lineage>
        <taxon>Eukaryota</taxon>
        <taxon>Viridiplantae</taxon>
        <taxon>Streptophyta</taxon>
        <taxon>Charophyceae</taxon>
        <taxon>Charales</taxon>
        <taxon>Characeae</taxon>
        <taxon>Chara</taxon>
    </lineage>
</organism>
<feature type="region of interest" description="Disordered" evidence="1">
    <location>
        <begin position="129"/>
        <end position="204"/>
    </location>
</feature>
<protein>
    <submittedName>
        <fullName evidence="2">Uncharacterized protein</fullName>
    </submittedName>
</protein>
<proteinExistence type="predicted"/>
<keyword evidence="3" id="KW-1185">Reference proteome</keyword>
<feature type="compositionally biased region" description="Basic and acidic residues" evidence="1">
    <location>
        <begin position="183"/>
        <end position="198"/>
    </location>
</feature>
<dbReference type="AlphaFoldDB" id="A0A388LFU0"/>
<feature type="region of interest" description="Disordered" evidence="1">
    <location>
        <begin position="487"/>
        <end position="541"/>
    </location>
</feature>
<feature type="compositionally biased region" description="Acidic residues" evidence="1">
    <location>
        <begin position="351"/>
        <end position="362"/>
    </location>
</feature>
<feature type="compositionally biased region" description="Basic and acidic residues" evidence="1">
    <location>
        <begin position="144"/>
        <end position="170"/>
    </location>
</feature>
<evidence type="ECO:0000313" key="2">
    <source>
        <dbReference type="EMBL" id="GBG81174.1"/>
    </source>
</evidence>
<dbReference type="Proteomes" id="UP000265515">
    <property type="component" value="Unassembled WGS sequence"/>
</dbReference>
<feature type="compositionally biased region" description="Low complexity" evidence="1">
    <location>
        <begin position="363"/>
        <end position="378"/>
    </location>
</feature>
<feature type="compositionally biased region" description="Low complexity" evidence="1">
    <location>
        <begin position="407"/>
        <end position="417"/>
    </location>
</feature>
<reference evidence="2 3" key="1">
    <citation type="journal article" date="2018" name="Cell">
        <title>The Chara Genome: Secondary Complexity and Implications for Plant Terrestrialization.</title>
        <authorList>
            <person name="Nishiyama T."/>
            <person name="Sakayama H."/>
            <person name="Vries J.D."/>
            <person name="Buschmann H."/>
            <person name="Saint-Marcoux D."/>
            <person name="Ullrich K.K."/>
            <person name="Haas F.B."/>
            <person name="Vanderstraeten L."/>
            <person name="Becker D."/>
            <person name="Lang D."/>
            <person name="Vosolsobe S."/>
            <person name="Rombauts S."/>
            <person name="Wilhelmsson P.K.I."/>
            <person name="Janitza P."/>
            <person name="Kern R."/>
            <person name="Heyl A."/>
            <person name="Rumpler F."/>
            <person name="Villalobos L.I.A.C."/>
            <person name="Clay J.M."/>
            <person name="Skokan R."/>
            <person name="Toyoda A."/>
            <person name="Suzuki Y."/>
            <person name="Kagoshima H."/>
            <person name="Schijlen E."/>
            <person name="Tajeshwar N."/>
            <person name="Catarino B."/>
            <person name="Hetherington A.J."/>
            <person name="Saltykova A."/>
            <person name="Bonnot C."/>
            <person name="Breuninger H."/>
            <person name="Symeonidi A."/>
            <person name="Radhakrishnan G.V."/>
            <person name="Van Nieuwerburgh F."/>
            <person name="Deforce D."/>
            <person name="Chang C."/>
            <person name="Karol K.G."/>
            <person name="Hedrich R."/>
            <person name="Ulvskov P."/>
            <person name="Glockner G."/>
            <person name="Delwiche C.F."/>
            <person name="Petrasek J."/>
            <person name="Van de Peer Y."/>
            <person name="Friml J."/>
            <person name="Beilby M."/>
            <person name="Dolan L."/>
            <person name="Kohara Y."/>
            <person name="Sugano S."/>
            <person name="Fujiyama A."/>
            <person name="Delaux P.-M."/>
            <person name="Quint M."/>
            <person name="TheiBen G."/>
            <person name="Hagemann M."/>
            <person name="Harholt J."/>
            <person name="Dunand C."/>
            <person name="Zachgo S."/>
            <person name="Langdale J."/>
            <person name="Maumus F."/>
            <person name="Straeten D.V.D."/>
            <person name="Gould S.B."/>
            <person name="Rensing S.A."/>
        </authorList>
    </citation>
    <scope>NUCLEOTIDE SEQUENCE [LARGE SCALE GENOMIC DNA]</scope>
    <source>
        <strain evidence="2 3">S276</strain>
    </source>
</reference>
<dbReference type="Gramene" id="GBG81174">
    <property type="protein sequence ID" value="GBG81174"/>
    <property type="gene ID" value="CBR_g31850"/>
</dbReference>
<evidence type="ECO:0000256" key="1">
    <source>
        <dbReference type="SAM" id="MobiDB-lite"/>
    </source>
</evidence>
<feature type="compositionally biased region" description="Polar residues" evidence="1">
    <location>
        <begin position="455"/>
        <end position="464"/>
    </location>
</feature>
<dbReference type="OrthoDB" id="46175at2759"/>
<feature type="compositionally biased region" description="Basic and acidic residues" evidence="1">
    <location>
        <begin position="307"/>
        <end position="321"/>
    </location>
</feature>
<dbReference type="EMBL" id="BFEA01000366">
    <property type="protein sequence ID" value="GBG81174.1"/>
    <property type="molecule type" value="Genomic_DNA"/>
</dbReference>
<accession>A0A388LFU0</accession>
<sequence>MVHRAVRYDYTYVGAGDGLLCFHLNKSINRLRGISSQDEGVVVDIVATDSNERFAGPDAKNPCHVEDAEQAIVSRCPDIVICSWQPMGVDWTARMRQTPSVREYILIGEMDDGICGHSWLTWGYGGFDSSADDTSSEEAGMDTEGNKEKRREEEGNSGRESSTDQGDKGKASAWANVDWKGSYGKERKEEESRDERANINDAANSLAEECTANLKTSEADELEMLAGWFETQEGFRYEGADRSKRPSAEELGEKRQYENMAESYNNDARADVETGHDSFVMPMKKLCKRDHGPGSTDGGVPPAVNSRSRDLEGQRLARLETAEGNPKGLEAAPGGLEGVPDGSESAAGDPGDSECGPEDAEGAEGAAECPGGEEAVQGGVRGGVRGGGRDGGVEGGRLIESVFHFRSSSSKAKSQASTRRLGEDSRKGTPAQKRTTSNDSALDDELYGQERTIRQSRNSTSFSSIIRDAPAHKRVVVAATAVHPEIGERVKPQSASIMSPPGLVQSPKSQRFRPSSHLDPDRSSSGRSANTSSFGTELQGIGRLAGESSKVGTLAAKSSTFGRFAVESPEVQKNSALKDELACCLDDGLVGGSSPARTLLERRRKTKVREAAPYIRDGWERVELLHIGRTQICRTDERWSCRRHSHTVSFRRPMKYTPNP</sequence>
<feature type="compositionally biased region" description="Acidic residues" evidence="1">
    <location>
        <begin position="130"/>
        <end position="141"/>
    </location>
</feature>
<comment type="caution">
    <text evidence="2">The sequence shown here is derived from an EMBL/GenBank/DDBJ whole genome shotgun (WGS) entry which is preliminary data.</text>
</comment>
<gene>
    <name evidence="2" type="ORF">CBR_g31850</name>
</gene>
<evidence type="ECO:0000313" key="3">
    <source>
        <dbReference type="Proteomes" id="UP000265515"/>
    </source>
</evidence>
<name>A0A388LFU0_CHABU</name>
<feature type="region of interest" description="Disordered" evidence="1">
    <location>
        <begin position="283"/>
        <end position="465"/>
    </location>
</feature>